<dbReference type="InterPro" id="IPR036754">
    <property type="entry name" value="YbaK/aa-tRNA-synt-asso_dom_sf"/>
</dbReference>
<dbReference type="STRING" id="1118060.GCA_000311845_01030"/>
<dbReference type="InterPro" id="IPR004154">
    <property type="entry name" value="Anticodon-bd"/>
</dbReference>
<keyword evidence="8 10" id="KW-0030">Aminoacyl-tRNA synthetase</keyword>
<dbReference type="InterPro" id="IPR044140">
    <property type="entry name" value="ProRS_anticodon_short"/>
</dbReference>
<dbReference type="NCBIfam" id="TIGR00409">
    <property type="entry name" value="proS_fam_II"/>
    <property type="match status" value="1"/>
</dbReference>
<dbReference type="PANTHER" id="PTHR42753">
    <property type="entry name" value="MITOCHONDRIAL RIBOSOME PROTEIN L39/PROLYL-TRNA LIGASE FAMILY MEMBER"/>
    <property type="match status" value="1"/>
</dbReference>
<dbReference type="PRINTS" id="PR01046">
    <property type="entry name" value="TRNASYNTHPRO"/>
</dbReference>
<evidence type="ECO:0000313" key="12">
    <source>
        <dbReference type="EMBL" id="OUN44444.1"/>
    </source>
</evidence>
<name>A0A1Y3U6S2_9ACTN</name>
<dbReference type="EMBL" id="NFHO01000001">
    <property type="protein sequence ID" value="OUN44444.1"/>
    <property type="molecule type" value="Genomic_DNA"/>
</dbReference>
<evidence type="ECO:0000256" key="10">
    <source>
        <dbReference type="HAMAP-Rule" id="MF_01569"/>
    </source>
</evidence>
<dbReference type="InterPro" id="IPR004500">
    <property type="entry name" value="Pro-tRNA-synth_IIa_bac-type"/>
</dbReference>
<dbReference type="InterPro" id="IPR045864">
    <property type="entry name" value="aa-tRNA-synth_II/BPL/LPL"/>
</dbReference>
<evidence type="ECO:0000256" key="9">
    <source>
        <dbReference type="ARBA" id="ARBA00047671"/>
    </source>
</evidence>
<evidence type="ECO:0000256" key="8">
    <source>
        <dbReference type="ARBA" id="ARBA00023146"/>
    </source>
</evidence>
<dbReference type="EC" id="6.1.1.15" evidence="10"/>
<evidence type="ECO:0000313" key="13">
    <source>
        <dbReference type="Proteomes" id="UP000196560"/>
    </source>
</evidence>
<dbReference type="InterPro" id="IPR002314">
    <property type="entry name" value="aa-tRNA-synt_IIb"/>
</dbReference>
<comment type="function">
    <text evidence="10">Catalyzes the attachment of proline to tRNA(Pro) in a two-step reaction: proline is first activated by ATP to form Pro-AMP and then transferred to the acceptor end of tRNA(Pro). As ProRS can inadvertently accommodate and process non-cognate amino acids such as alanine and cysteine, to avoid such errors it has two additional distinct editing activities against alanine. One activity is designated as 'pretransfer' editing and involves the tRNA(Pro)-independent hydrolysis of activated Ala-AMP. The other activity is designated 'posttransfer' editing and involves deacylation of mischarged Ala-tRNA(Pro). The misacylated Cys-tRNA(Pro) is not edited by ProRS.</text>
</comment>
<dbReference type="Pfam" id="PF00587">
    <property type="entry name" value="tRNA-synt_2b"/>
    <property type="match status" value="1"/>
</dbReference>
<dbReference type="Pfam" id="PF04073">
    <property type="entry name" value="tRNA_edit"/>
    <property type="match status" value="1"/>
</dbReference>
<feature type="domain" description="Aminoacyl-transfer RNA synthetases class-II family profile" evidence="11">
    <location>
        <begin position="39"/>
        <end position="468"/>
    </location>
</feature>
<comment type="catalytic activity">
    <reaction evidence="9 10">
        <text>tRNA(Pro) + L-proline + ATP = L-prolyl-tRNA(Pro) + AMP + diphosphate</text>
        <dbReference type="Rhea" id="RHEA:14305"/>
        <dbReference type="Rhea" id="RHEA-COMP:9700"/>
        <dbReference type="Rhea" id="RHEA-COMP:9702"/>
        <dbReference type="ChEBI" id="CHEBI:30616"/>
        <dbReference type="ChEBI" id="CHEBI:33019"/>
        <dbReference type="ChEBI" id="CHEBI:60039"/>
        <dbReference type="ChEBI" id="CHEBI:78442"/>
        <dbReference type="ChEBI" id="CHEBI:78532"/>
        <dbReference type="ChEBI" id="CHEBI:456215"/>
        <dbReference type="EC" id="6.1.1.15"/>
    </reaction>
</comment>
<comment type="subunit">
    <text evidence="2 10">Homodimer.</text>
</comment>
<keyword evidence="13" id="KW-1185">Reference proteome</keyword>
<dbReference type="CDD" id="cd00861">
    <property type="entry name" value="ProRS_anticodon_short"/>
    <property type="match status" value="1"/>
</dbReference>
<accession>A0A1Y3U6S2</accession>
<dbReference type="InterPro" id="IPR007214">
    <property type="entry name" value="YbaK/aa-tRNA-synth-assoc-dom"/>
</dbReference>
<sequence>MSRTRVAKMSKLYAPTLKEDPAEAELASHKLMLRAGMIRKVASGLYSYLPLAWRSIHKIEDICRDEMDAIGAQEMLVPILTPAELWEESGRIGAYGPELMRLEDRHDRTFCLGPTHEETFTDLVRNELKSYKQLPVTLYQIQDKFRDELRPRFGLMRGREFIMKDAYSFSATQESLQEVYEDMKGAYARYCERCGLKALPVAADSGEIGGDSSIEYMALADAGEASLVWCDCGFAADDEAASTTVAVSEGPGEGVLQKVETPGLGTIEAVSKFFGFPENGTRKSLALIDGEGKPVVAIVPGDHELNEIKAGKLFGDYHLMTDEELDEFGLHKGFIGPVNLPDGIRLVCDASLKASKSWTCGANEVDYHYTGACPDRDFTVDAWEDLVTVKPGDPCPHCGEPLKGGRGIECGQVFQIGTEKYAAKMGATFADENGREQPFYMGCYGIGISRTLAAIVEQHHDEHGIVWPVSVAPYEVSVIALDKKGEAFEEAARIAEELASEGIDVVFDDRNERPGVKFADNDLMGFPYQVIVGKRGLANGTVEVKDRATGDREDIARESLMSTIAQRVRAARA</sequence>
<dbReference type="SUPFAM" id="SSF55826">
    <property type="entry name" value="YbaK/ProRS associated domain"/>
    <property type="match status" value="1"/>
</dbReference>
<dbReference type="GO" id="GO:0006433">
    <property type="term" value="P:prolyl-tRNA aminoacylation"/>
    <property type="evidence" value="ECO:0007669"/>
    <property type="project" value="UniProtKB-UniRule"/>
</dbReference>
<dbReference type="InterPro" id="IPR036621">
    <property type="entry name" value="Anticodon-bd_dom_sf"/>
</dbReference>
<dbReference type="CDD" id="cd04334">
    <property type="entry name" value="ProRS-INS"/>
    <property type="match status" value="1"/>
</dbReference>
<dbReference type="Pfam" id="PF03129">
    <property type="entry name" value="HGTP_anticodon"/>
    <property type="match status" value="1"/>
</dbReference>
<protein>
    <recommendedName>
        <fullName evidence="10">Proline--tRNA ligase</fullName>
        <ecNumber evidence="10">6.1.1.15</ecNumber>
    </recommendedName>
    <alternativeName>
        <fullName evidence="10">Prolyl-tRNA synthetase</fullName>
        <shortName evidence="10">ProRS</shortName>
    </alternativeName>
</protein>
<keyword evidence="3 10" id="KW-0963">Cytoplasm</keyword>
<dbReference type="NCBIfam" id="NF006625">
    <property type="entry name" value="PRK09194.1"/>
    <property type="match status" value="1"/>
</dbReference>
<dbReference type="PROSITE" id="PS50862">
    <property type="entry name" value="AA_TRNA_LIGASE_II"/>
    <property type="match status" value="1"/>
</dbReference>
<evidence type="ECO:0000256" key="1">
    <source>
        <dbReference type="ARBA" id="ARBA00004496"/>
    </source>
</evidence>
<dbReference type="CDD" id="cd00779">
    <property type="entry name" value="ProRS_core_prok"/>
    <property type="match status" value="1"/>
</dbReference>
<comment type="similarity">
    <text evidence="10">Belongs to the class-II aminoacyl-tRNA synthetase family. ProS type 1 subfamily.</text>
</comment>
<evidence type="ECO:0000256" key="2">
    <source>
        <dbReference type="ARBA" id="ARBA00011738"/>
    </source>
</evidence>
<dbReference type="AlphaFoldDB" id="A0A1Y3U6S2"/>
<dbReference type="InterPro" id="IPR050062">
    <property type="entry name" value="Pro-tRNA_synthetase"/>
</dbReference>
<comment type="caution">
    <text evidence="12">The sequence shown here is derived from an EMBL/GenBank/DDBJ whole genome shotgun (WGS) entry which is preliminary data.</text>
</comment>
<dbReference type="GO" id="GO:0005829">
    <property type="term" value="C:cytosol"/>
    <property type="evidence" value="ECO:0007669"/>
    <property type="project" value="TreeGrafter"/>
</dbReference>
<proteinExistence type="inferred from homology"/>
<dbReference type="SUPFAM" id="SSF55681">
    <property type="entry name" value="Class II aaRS and biotin synthetases"/>
    <property type="match status" value="1"/>
</dbReference>
<keyword evidence="6 10" id="KW-0067">ATP-binding</keyword>
<evidence type="ECO:0000256" key="5">
    <source>
        <dbReference type="ARBA" id="ARBA00022741"/>
    </source>
</evidence>
<dbReference type="PANTHER" id="PTHR42753:SF2">
    <property type="entry name" value="PROLINE--TRNA LIGASE"/>
    <property type="match status" value="1"/>
</dbReference>
<keyword evidence="4 10" id="KW-0436">Ligase</keyword>
<dbReference type="InterPro" id="IPR002316">
    <property type="entry name" value="Pro-tRNA-ligase_IIa"/>
</dbReference>
<evidence type="ECO:0000256" key="7">
    <source>
        <dbReference type="ARBA" id="ARBA00022917"/>
    </source>
</evidence>
<dbReference type="eggNOG" id="COG0442">
    <property type="taxonomic scope" value="Bacteria"/>
</dbReference>
<dbReference type="Gene3D" id="3.30.930.10">
    <property type="entry name" value="Bira Bifunctional Protein, Domain 2"/>
    <property type="match status" value="2"/>
</dbReference>
<dbReference type="InterPro" id="IPR006195">
    <property type="entry name" value="aa-tRNA-synth_II"/>
</dbReference>
<dbReference type="GO" id="GO:0002161">
    <property type="term" value="F:aminoacyl-tRNA deacylase activity"/>
    <property type="evidence" value="ECO:0007669"/>
    <property type="project" value="InterPro"/>
</dbReference>
<dbReference type="RefSeq" id="WP_087185589.1">
    <property type="nucleotide sequence ID" value="NZ_JBCOJA010000006.1"/>
</dbReference>
<dbReference type="HAMAP" id="MF_01569">
    <property type="entry name" value="Pro_tRNA_synth_type1"/>
    <property type="match status" value="1"/>
</dbReference>
<dbReference type="InterPro" id="IPR023717">
    <property type="entry name" value="Pro-tRNA-Synthase_IIa_type1"/>
</dbReference>
<dbReference type="Gene3D" id="3.90.960.10">
    <property type="entry name" value="YbaK/aminoacyl-tRNA synthetase-associated domain"/>
    <property type="match status" value="1"/>
</dbReference>
<comment type="subcellular location">
    <subcellularLocation>
        <location evidence="1 10">Cytoplasm</location>
    </subcellularLocation>
</comment>
<evidence type="ECO:0000256" key="6">
    <source>
        <dbReference type="ARBA" id="ARBA00022840"/>
    </source>
</evidence>
<dbReference type="Proteomes" id="UP000196560">
    <property type="component" value="Unassembled WGS sequence"/>
</dbReference>
<keyword evidence="5 10" id="KW-0547">Nucleotide-binding</keyword>
<keyword evidence="7 10" id="KW-0648">Protein biosynthesis</keyword>
<dbReference type="GO" id="GO:0004827">
    <property type="term" value="F:proline-tRNA ligase activity"/>
    <property type="evidence" value="ECO:0007669"/>
    <property type="project" value="UniProtKB-UniRule"/>
</dbReference>
<gene>
    <name evidence="10" type="primary">proS</name>
    <name evidence="12" type="ORF">B5G21_00385</name>
</gene>
<dbReference type="Gene3D" id="3.40.50.800">
    <property type="entry name" value="Anticodon-binding domain"/>
    <property type="match status" value="1"/>
</dbReference>
<dbReference type="GO" id="GO:0005524">
    <property type="term" value="F:ATP binding"/>
    <property type="evidence" value="ECO:0007669"/>
    <property type="project" value="UniProtKB-UniRule"/>
</dbReference>
<dbReference type="InterPro" id="IPR033730">
    <property type="entry name" value="ProRS_core_prok"/>
</dbReference>
<evidence type="ECO:0000256" key="4">
    <source>
        <dbReference type="ARBA" id="ARBA00022598"/>
    </source>
</evidence>
<evidence type="ECO:0000256" key="3">
    <source>
        <dbReference type="ARBA" id="ARBA00022490"/>
    </source>
</evidence>
<evidence type="ECO:0000259" key="11">
    <source>
        <dbReference type="PROSITE" id="PS50862"/>
    </source>
</evidence>
<comment type="domain">
    <text evidence="10">Consists of three domains: the N-terminal catalytic domain, the editing domain and the C-terminal anticodon-binding domain.</text>
</comment>
<dbReference type="SUPFAM" id="SSF52954">
    <property type="entry name" value="Class II aaRS ABD-related"/>
    <property type="match status" value="1"/>
</dbReference>
<reference evidence="13" key="1">
    <citation type="submission" date="2017-04" db="EMBL/GenBank/DDBJ databases">
        <title>Function of individual gut microbiota members based on whole genome sequencing of pure cultures obtained from chicken caecum.</title>
        <authorList>
            <person name="Medvecky M."/>
            <person name="Cejkova D."/>
            <person name="Polansky O."/>
            <person name="Karasova D."/>
            <person name="Kubasova T."/>
            <person name="Cizek A."/>
            <person name="Rychlik I."/>
        </authorList>
    </citation>
    <scope>NUCLEOTIDE SEQUENCE [LARGE SCALE GENOMIC DNA]</scope>
    <source>
        <strain evidence="13">An70</strain>
    </source>
</reference>
<organism evidence="12 13">
    <name type="scientific">Enorma massiliensis</name>
    <dbReference type="NCBI Taxonomy" id="1472761"/>
    <lineage>
        <taxon>Bacteria</taxon>
        <taxon>Bacillati</taxon>
        <taxon>Actinomycetota</taxon>
        <taxon>Coriobacteriia</taxon>
        <taxon>Coriobacteriales</taxon>
        <taxon>Coriobacteriaceae</taxon>
        <taxon>Enorma</taxon>
    </lineage>
</organism>